<organism evidence="2 3">
    <name type="scientific">Denticeps clupeoides</name>
    <name type="common">denticle herring</name>
    <dbReference type="NCBI Taxonomy" id="299321"/>
    <lineage>
        <taxon>Eukaryota</taxon>
        <taxon>Metazoa</taxon>
        <taxon>Chordata</taxon>
        <taxon>Craniata</taxon>
        <taxon>Vertebrata</taxon>
        <taxon>Euteleostomi</taxon>
        <taxon>Actinopterygii</taxon>
        <taxon>Neopterygii</taxon>
        <taxon>Teleostei</taxon>
        <taxon>Clupei</taxon>
        <taxon>Clupeiformes</taxon>
        <taxon>Denticipitoidei</taxon>
        <taxon>Denticipitidae</taxon>
        <taxon>Denticeps</taxon>
    </lineage>
</organism>
<feature type="compositionally biased region" description="Polar residues" evidence="1">
    <location>
        <begin position="166"/>
        <end position="179"/>
    </location>
</feature>
<sequence>MASSLLNIGRFSSFKKVQHVGRSGMKNSLPLMFCTKVDQPKTPTRKPKVSTMLAFMGRESLLANKTAVIFPTKVRTEDVLTVTQDSPVTSFTAPVEAACSEALSEKETMPTEPSAPHVTADGVTRSPDAADKTQASTEEISTSSSDSDSDSDSDEERGEEKDESGQYDTSITETPSPSGYYTKAQAKPAKARIVAQDKSTEAEFASAVGVETVVGTTNETTPNKPRPEELSEQVKAAFVSKAKCKTMSEAAAEDTAVTDVDKGSVATPEATTDKTAPEAVVMSEAEGVEKTGGYSTVQNPVDQPPVLSEPGGEELSALDEVSPLPPEPVDFSTYKNLQHHHYNIYTFADLDVEMAKYRLPQPSSGRPSPRH</sequence>
<feature type="region of interest" description="Disordered" evidence="1">
    <location>
        <begin position="100"/>
        <end position="194"/>
    </location>
</feature>
<dbReference type="GeneID" id="114782078"/>
<dbReference type="AlphaFoldDB" id="A0AAY4BSJ9"/>
<evidence type="ECO:0000313" key="2">
    <source>
        <dbReference type="Ensembl" id="ENSDCDP00010023889.1"/>
    </source>
</evidence>
<evidence type="ECO:0008006" key="4">
    <source>
        <dbReference type="Google" id="ProtNLM"/>
    </source>
</evidence>
<dbReference type="RefSeq" id="XP_028824000.1">
    <property type="nucleotide sequence ID" value="XM_028968167.1"/>
</dbReference>
<dbReference type="PANTHER" id="PTHR17117">
    <property type="entry name" value="NADH-UBIQUINONE OXIDOREDUCTASE"/>
    <property type="match status" value="1"/>
</dbReference>
<feature type="compositionally biased region" description="Low complexity" evidence="1">
    <location>
        <begin position="136"/>
        <end position="146"/>
    </location>
</feature>
<dbReference type="InterPro" id="IPR026193">
    <property type="entry name" value="NDUFV3"/>
</dbReference>
<dbReference type="GeneTree" id="ENSGT00390000012196"/>
<dbReference type="PANTHER" id="PTHR17117:SF3">
    <property type="entry name" value="NADH DEHYDROGENASE [UBIQUINONE] FLAVOPROTEIN 3, MITOCHONDRIAL"/>
    <property type="match status" value="1"/>
</dbReference>
<feature type="compositionally biased region" description="Acidic residues" evidence="1">
    <location>
        <begin position="147"/>
        <end position="157"/>
    </location>
</feature>
<dbReference type="Pfam" id="PF15880">
    <property type="entry name" value="NDUFV3"/>
    <property type="match status" value="1"/>
</dbReference>
<dbReference type="Proteomes" id="UP000694580">
    <property type="component" value="Unplaced"/>
</dbReference>
<proteinExistence type="predicted"/>
<dbReference type="GO" id="GO:0045271">
    <property type="term" value="C:respiratory chain complex I"/>
    <property type="evidence" value="ECO:0007669"/>
    <property type="project" value="InterPro"/>
</dbReference>
<reference evidence="2" key="2">
    <citation type="submission" date="2025-09" db="UniProtKB">
        <authorList>
            <consortium name="Ensembl"/>
        </authorList>
    </citation>
    <scope>IDENTIFICATION</scope>
</reference>
<reference evidence="2" key="1">
    <citation type="submission" date="2025-08" db="UniProtKB">
        <authorList>
            <consortium name="Ensembl"/>
        </authorList>
    </citation>
    <scope>IDENTIFICATION</scope>
</reference>
<feature type="region of interest" description="Disordered" evidence="1">
    <location>
        <begin position="249"/>
        <end position="329"/>
    </location>
</feature>
<feature type="compositionally biased region" description="Low complexity" evidence="1">
    <location>
        <begin position="249"/>
        <end position="258"/>
    </location>
</feature>
<keyword evidence="3" id="KW-1185">Reference proteome</keyword>
<dbReference type="GO" id="GO:0042775">
    <property type="term" value="P:mitochondrial ATP synthesis coupled electron transport"/>
    <property type="evidence" value="ECO:0007669"/>
    <property type="project" value="TreeGrafter"/>
</dbReference>
<evidence type="ECO:0000313" key="3">
    <source>
        <dbReference type="Proteomes" id="UP000694580"/>
    </source>
</evidence>
<protein>
    <recommendedName>
        <fullName evidence="4">NADH-ubiquinone oxidoreductase 9 kDa subunit</fullName>
    </recommendedName>
</protein>
<name>A0AAY4BSJ9_9TELE</name>
<accession>A0AAY4BSJ9</accession>
<dbReference type="GO" id="GO:0005739">
    <property type="term" value="C:mitochondrion"/>
    <property type="evidence" value="ECO:0007669"/>
    <property type="project" value="InterPro"/>
</dbReference>
<dbReference type="Ensembl" id="ENSDCDT00010029475.1">
    <property type="protein sequence ID" value="ENSDCDP00010023889.1"/>
    <property type="gene ID" value="ENSDCDG00010015097.1"/>
</dbReference>
<evidence type="ECO:0000256" key="1">
    <source>
        <dbReference type="SAM" id="MobiDB-lite"/>
    </source>
</evidence>
<gene>
    <name evidence="2" type="primary">NDUFV3</name>
</gene>